<gene>
    <name evidence="1" type="ORF">FVB9532_00728</name>
</gene>
<organism evidence="1 2">
    <name type="scientific">Mesonia oceanica</name>
    <dbReference type="NCBI Taxonomy" id="2687242"/>
    <lineage>
        <taxon>Bacteria</taxon>
        <taxon>Pseudomonadati</taxon>
        <taxon>Bacteroidota</taxon>
        <taxon>Flavobacteriia</taxon>
        <taxon>Flavobacteriales</taxon>
        <taxon>Flavobacteriaceae</taxon>
        <taxon>Mesonia</taxon>
    </lineage>
</organism>
<evidence type="ECO:0000313" key="1">
    <source>
        <dbReference type="EMBL" id="VVU99474.1"/>
    </source>
</evidence>
<reference evidence="1" key="1">
    <citation type="submission" date="2019-09" db="EMBL/GenBank/DDBJ databases">
        <authorList>
            <person name="Rodrigo-Torres L."/>
            <person name="Arahal R. D."/>
            <person name="Lucena T."/>
        </authorList>
    </citation>
    <scope>NUCLEOTIDE SEQUENCE</scope>
    <source>
        <strain evidence="1">ISS653</strain>
    </source>
</reference>
<dbReference type="EMBL" id="CABVMM010000002">
    <property type="protein sequence ID" value="VVU99474.1"/>
    <property type="molecule type" value="Genomic_DNA"/>
</dbReference>
<name>A0AC61Y4S0_9FLAO</name>
<proteinExistence type="predicted"/>
<comment type="caution">
    <text evidence="1">The sequence shown here is derived from an EMBL/GenBank/DDBJ whole genome shotgun (WGS) entry which is preliminary data.</text>
</comment>
<sequence>MKKNYSNKLSKRLGQYGSLAVALTGLSEANSQVIYTDVNPDYSGSLGSSYAIDFDNDGVDDIILQNSVSSSQSYYFSSFIRALYANPQGDNEVLGSGSGGFTYPYALNSGNMISSNADGVFFNNSNTNSLNWNYGFSYFGYTYSVNDGNWVGVTDKYLGVKFDISGETHYGWVRLDVNEDSSFIVKDFAYEATPNTGILAGDQGEDISCAAPTALTVDNVTENTVTFSWTASPDETDGYDWALFAEGANIDTDTPITTGSVGTGMLNATVEGLDPETAYDIYVQTKCTSETSSDWEGPQTFTTETIPCAAPTALTVDTITENSVTFSWTASPDETDGYDWAVFAEGANIDTDTPIATGSVGTGMLNATVEGLDPETAYDIYVQTKCTSETSSDWEEPQTFTTETIPCAAPTALTVDTITENSVTFSWTASPDETDGYDWAVFAEGANIDTDTPIATGSVGTGMLNATVEGLDPETTYDIYVQTMCTSETSSDWEGPQTFTTDNLSTRNFESLDDLSLYPNPVSSILTIESKNSITAIEIYNLLGQKVYQVQVNKINPELDMSLLEKGTYFIKVYKNKICKNFKIIKE</sequence>
<accession>A0AC61Y4S0</accession>
<protein>
    <submittedName>
        <fullName evidence="1">Uncharacterized protein</fullName>
    </submittedName>
</protein>
<keyword evidence="2" id="KW-1185">Reference proteome</keyword>
<evidence type="ECO:0000313" key="2">
    <source>
        <dbReference type="Proteomes" id="UP000356253"/>
    </source>
</evidence>
<dbReference type="Proteomes" id="UP000356253">
    <property type="component" value="Unassembled WGS sequence"/>
</dbReference>